<evidence type="ECO:0000256" key="6">
    <source>
        <dbReference type="ARBA" id="ARBA00023242"/>
    </source>
</evidence>
<dbReference type="PROSITE" id="PS50048">
    <property type="entry name" value="ZN2_CY6_FUNGAL_2"/>
    <property type="match status" value="1"/>
</dbReference>
<protein>
    <recommendedName>
        <fullName evidence="8">Zn(2)-C6 fungal-type domain-containing protein</fullName>
    </recommendedName>
</protein>
<dbReference type="EMBL" id="ML738602">
    <property type="protein sequence ID" value="KAE8165177.1"/>
    <property type="molecule type" value="Genomic_DNA"/>
</dbReference>
<dbReference type="GO" id="GO:0000981">
    <property type="term" value="F:DNA-binding transcription factor activity, RNA polymerase II-specific"/>
    <property type="evidence" value="ECO:0007669"/>
    <property type="project" value="InterPro"/>
</dbReference>
<dbReference type="SUPFAM" id="SSF57701">
    <property type="entry name" value="Zn2/Cys6 DNA-binding domain"/>
    <property type="match status" value="1"/>
</dbReference>
<feature type="compositionally biased region" description="Basic residues" evidence="7">
    <location>
        <begin position="44"/>
        <end position="59"/>
    </location>
</feature>
<dbReference type="CDD" id="cd12148">
    <property type="entry name" value="fungal_TF_MHR"/>
    <property type="match status" value="1"/>
</dbReference>
<dbReference type="PROSITE" id="PS00463">
    <property type="entry name" value="ZN2_CY6_FUNGAL_1"/>
    <property type="match status" value="1"/>
</dbReference>
<dbReference type="PANTHER" id="PTHR47338:SF19">
    <property type="entry name" value="ZN(II)2CYS6 TRANSCRIPTION FACTOR (EUROFUNG)"/>
    <property type="match status" value="1"/>
</dbReference>
<dbReference type="AlphaFoldDB" id="A0A5N6V2W0"/>
<dbReference type="CDD" id="cd00067">
    <property type="entry name" value="GAL4"/>
    <property type="match status" value="1"/>
</dbReference>
<dbReference type="InterPro" id="IPR007219">
    <property type="entry name" value="XnlR_reg_dom"/>
</dbReference>
<dbReference type="InterPro" id="IPR036864">
    <property type="entry name" value="Zn2-C6_fun-type_DNA-bd_sf"/>
</dbReference>
<evidence type="ECO:0000256" key="3">
    <source>
        <dbReference type="ARBA" id="ARBA00023015"/>
    </source>
</evidence>
<reference evidence="9 10" key="1">
    <citation type="submission" date="2019-04" db="EMBL/GenBank/DDBJ databases">
        <title>Friends and foes A comparative genomics study of 23 Aspergillus species from section Flavi.</title>
        <authorList>
            <consortium name="DOE Joint Genome Institute"/>
            <person name="Kjaerbolling I."/>
            <person name="Vesth T."/>
            <person name="Frisvad J.C."/>
            <person name="Nybo J.L."/>
            <person name="Theobald S."/>
            <person name="Kildgaard S."/>
            <person name="Isbrandt T."/>
            <person name="Kuo A."/>
            <person name="Sato A."/>
            <person name="Lyhne E.K."/>
            <person name="Kogle M.E."/>
            <person name="Wiebenga A."/>
            <person name="Kun R.S."/>
            <person name="Lubbers R.J."/>
            <person name="Makela M.R."/>
            <person name="Barry K."/>
            <person name="Chovatia M."/>
            <person name="Clum A."/>
            <person name="Daum C."/>
            <person name="Haridas S."/>
            <person name="He G."/>
            <person name="LaButti K."/>
            <person name="Lipzen A."/>
            <person name="Mondo S."/>
            <person name="Riley R."/>
            <person name="Salamov A."/>
            <person name="Simmons B.A."/>
            <person name="Magnuson J.K."/>
            <person name="Henrissat B."/>
            <person name="Mortensen U.H."/>
            <person name="Larsen T.O."/>
            <person name="Devries R.P."/>
            <person name="Grigoriev I.V."/>
            <person name="Machida M."/>
            <person name="Baker S.E."/>
            <person name="Andersen M.R."/>
        </authorList>
    </citation>
    <scope>NUCLEOTIDE SEQUENCE [LARGE SCALE GENOMIC DNA]</scope>
    <source>
        <strain evidence="9 10">CBS 117626</strain>
    </source>
</reference>
<dbReference type="GO" id="GO:0009893">
    <property type="term" value="P:positive regulation of metabolic process"/>
    <property type="evidence" value="ECO:0007669"/>
    <property type="project" value="UniProtKB-ARBA"/>
</dbReference>
<dbReference type="GO" id="GO:0003677">
    <property type="term" value="F:DNA binding"/>
    <property type="evidence" value="ECO:0007669"/>
    <property type="project" value="UniProtKB-KW"/>
</dbReference>
<organism evidence="9 10">
    <name type="scientific">Aspergillus tamarii</name>
    <dbReference type="NCBI Taxonomy" id="41984"/>
    <lineage>
        <taxon>Eukaryota</taxon>
        <taxon>Fungi</taxon>
        <taxon>Dikarya</taxon>
        <taxon>Ascomycota</taxon>
        <taxon>Pezizomycotina</taxon>
        <taxon>Eurotiomycetes</taxon>
        <taxon>Eurotiomycetidae</taxon>
        <taxon>Eurotiales</taxon>
        <taxon>Aspergillaceae</taxon>
        <taxon>Aspergillus</taxon>
        <taxon>Aspergillus subgen. Circumdati</taxon>
    </lineage>
</organism>
<keyword evidence="4" id="KW-0238">DNA-binding</keyword>
<sequence length="674" mass="75998">MRTTVACQWCRSAKIKCHHNGSPPCRSCSVNPGRQCVLSTPKYQSKRHQSSSRSKRKPLNRVPGATEDNEEPRTATEIRSESCTQPAQVLERRDPLMGLDDKLLKDAFYVFVHHFPEFGVFHQPTFCILLEKRSIPTLLLCGILALSSRFMPELASLHGSPGKASEHFANYVRQNIMGHTMTAMDIRTVQTLLMLSLYDWGNGDGSRAWVYNGMATRIVHGVYAQVKESAKMDMSSFKSSQLEEACRTVWACFLLDSMIGCGKCQASNFSMSISNIPLPLGEDDFAFGNSQSSRPTFIEAWDFETNDYHPQSSSLSEKMGYDRTFALIVQGFHIWQTISSWVSTGGRRRESPSSREPPWRSCSFWSRSMAALKDWRASQSPQLIYSASNINLQVYISRSEGERFVITNLLYHLNLILLHREYIPFVPQLISRPQGPIQPPLLMEEAPLGWWDQSAQELFAAASDIIQIMQELNKGGTQFQTPFTCFCVFSAASTLLYANAWPYMAPGLDTQTSLTMFSWASTWLSQACKFWKVANGWYRTNLTLCQLYTQIKMDPTQLLDVRRDVFTVLEENIQRLAGSETFDLADIPTANILLLLQRQQKETESSEANTGEKAKGVRDISTPLLAESGQEAPAAIPILPSYLNSDQDLFANILLDPSGDWTRPFIDPTQLSRP</sequence>
<dbReference type="Gene3D" id="4.10.240.10">
    <property type="entry name" value="Zn(2)-C6 fungal-type DNA-binding domain"/>
    <property type="match status" value="1"/>
</dbReference>
<evidence type="ECO:0000256" key="7">
    <source>
        <dbReference type="SAM" id="MobiDB-lite"/>
    </source>
</evidence>
<evidence type="ECO:0000259" key="8">
    <source>
        <dbReference type="PROSITE" id="PS50048"/>
    </source>
</evidence>
<keyword evidence="3" id="KW-0805">Transcription regulation</keyword>
<dbReference type="GO" id="GO:0006351">
    <property type="term" value="P:DNA-templated transcription"/>
    <property type="evidence" value="ECO:0007669"/>
    <property type="project" value="InterPro"/>
</dbReference>
<keyword evidence="10" id="KW-1185">Reference proteome</keyword>
<evidence type="ECO:0000313" key="9">
    <source>
        <dbReference type="EMBL" id="KAE8165177.1"/>
    </source>
</evidence>
<gene>
    <name evidence="9" type="ORF">BDV40DRAFT_286407</name>
</gene>
<feature type="region of interest" description="Disordered" evidence="7">
    <location>
        <begin position="40"/>
        <end position="84"/>
    </location>
</feature>
<dbReference type="Proteomes" id="UP000326950">
    <property type="component" value="Unassembled WGS sequence"/>
</dbReference>
<feature type="domain" description="Zn(2)-C6 fungal-type" evidence="8">
    <location>
        <begin position="6"/>
        <end position="38"/>
    </location>
</feature>
<feature type="compositionally biased region" description="Basic and acidic residues" evidence="7">
    <location>
        <begin position="71"/>
        <end position="80"/>
    </location>
</feature>
<evidence type="ECO:0000256" key="4">
    <source>
        <dbReference type="ARBA" id="ARBA00023125"/>
    </source>
</evidence>
<evidence type="ECO:0000313" key="10">
    <source>
        <dbReference type="Proteomes" id="UP000326950"/>
    </source>
</evidence>
<keyword evidence="2" id="KW-0479">Metal-binding</keyword>
<comment type="subcellular location">
    <subcellularLocation>
        <location evidence="1">Nucleus</location>
    </subcellularLocation>
</comment>
<dbReference type="GO" id="GO:0008270">
    <property type="term" value="F:zinc ion binding"/>
    <property type="evidence" value="ECO:0007669"/>
    <property type="project" value="InterPro"/>
</dbReference>
<dbReference type="InterPro" id="IPR050815">
    <property type="entry name" value="TF_fung"/>
</dbReference>
<dbReference type="OrthoDB" id="4356994at2759"/>
<accession>A0A5N6V2W0</accession>
<dbReference type="SMART" id="SM00906">
    <property type="entry name" value="Fungal_trans"/>
    <property type="match status" value="1"/>
</dbReference>
<dbReference type="PANTHER" id="PTHR47338">
    <property type="entry name" value="ZN(II)2CYS6 TRANSCRIPTION FACTOR (EUROFUNG)-RELATED"/>
    <property type="match status" value="1"/>
</dbReference>
<evidence type="ECO:0000256" key="5">
    <source>
        <dbReference type="ARBA" id="ARBA00023163"/>
    </source>
</evidence>
<keyword evidence="5" id="KW-0804">Transcription</keyword>
<evidence type="ECO:0000256" key="2">
    <source>
        <dbReference type="ARBA" id="ARBA00022723"/>
    </source>
</evidence>
<keyword evidence="6" id="KW-0539">Nucleus</keyword>
<evidence type="ECO:0000256" key="1">
    <source>
        <dbReference type="ARBA" id="ARBA00004123"/>
    </source>
</evidence>
<dbReference type="Pfam" id="PF04082">
    <property type="entry name" value="Fungal_trans"/>
    <property type="match status" value="1"/>
</dbReference>
<proteinExistence type="predicted"/>
<dbReference type="InterPro" id="IPR001138">
    <property type="entry name" value="Zn2Cys6_DnaBD"/>
</dbReference>
<name>A0A5N6V2W0_ASPTM</name>
<dbReference type="GO" id="GO:0005634">
    <property type="term" value="C:nucleus"/>
    <property type="evidence" value="ECO:0007669"/>
    <property type="project" value="UniProtKB-SubCell"/>
</dbReference>